<dbReference type="AlphaFoldDB" id="A0A4P9XLH9"/>
<feature type="transmembrane region" description="Helical" evidence="8">
    <location>
        <begin position="396"/>
        <end position="414"/>
    </location>
</feature>
<name>A0A4P9XLH9_9FUNG</name>
<protein>
    <submittedName>
        <fullName evidence="12">Na+ dependent nucleoside transporter C-terminus-domain-containing protein</fullName>
    </submittedName>
</protein>
<evidence type="ECO:0000256" key="8">
    <source>
        <dbReference type="SAM" id="Phobius"/>
    </source>
</evidence>
<feature type="transmembrane region" description="Helical" evidence="8">
    <location>
        <begin position="313"/>
        <end position="332"/>
    </location>
</feature>
<dbReference type="Proteomes" id="UP000271241">
    <property type="component" value="Unassembled WGS sequence"/>
</dbReference>
<feature type="transmembrane region" description="Helical" evidence="8">
    <location>
        <begin position="173"/>
        <end position="193"/>
    </location>
</feature>
<dbReference type="Pfam" id="PF07662">
    <property type="entry name" value="Nucleos_tra2_C"/>
    <property type="match status" value="1"/>
</dbReference>
<evidence type="ECO:0000259" key="11">
    <source>
        <dbReference type="Pfam" id="PF07670"/>
    </source>
</evidence>
<dbReference type="OrthoDB" id="6075923at2759"/>
<feature type="transmembrane region" description="Helical" evidence="8">
    <location>
        <begin position="45"/>
        <end position="65"/>
    </location>
</feature>
<feature type="domain" description="Concentrative nucleoside transporter N-terminal" evidence="9">
    <location>
        <begin position="154"/>
        <end position="226"/>
    </location>
</feature>
<proteinExistence type="inferred from homology"/>
<feature type="transmembrane region" description="Helical" evidence="8">
    <location>
        <begin position="234"/>
        <end position="255"/>
    </location>
</feature>
<feature type="transmembrane region" description="Helical" evidence="8">
    <location>
        <begin position="494"/>
        <end position="515"/>
    </location>
</feature>
<gene>
    <name evidence="12" type="ORF">THASP1DRAFT_18872</name>
</gene>
<feature type="transmembrane region" description="Helical" evidence="8">
    <location>
        <begin position="150"/>
        <end position="166"/>
    </location>
</feature>
<evidence type="ECO:0000256" key="5">
    <source>
        <dbReference type="ARBA" id="ARBA00022989"/>
    </source>
</evidence>
<dbReference type="Pfam" id="PF07670">
    <property type="entry name" value="Gate"/>
    <property type="match status" value="1"/>
</dbReference>
<keyword evidence="5 8" id="KW-1133">Transmembrane helix</keyword>
<keyword evidence="6 8" id="KW-0472">Membrane</keyword>
<evidence type="ECO:0000256" key="3">
    <source>
        <dbReference type="ARBA" id="ARBA00022475"/>
    </source>
</evidence>
<feature type="domain" description="Concentrative nucleoside transporter C-terminal" evidence="10">
    <location>
        <begin position="339"/>
        <end position="547"/>
    </location>
</feature>
<feature type="transmembrane region" description="Helical" evidence="8">
    <location>
        <begin position="71"/>
        <end position="87"/>
    </location>
</feature>
<accession>A0A4P9XLH9</accession>
<dbReference type="EMBL" id="KZ992947">
    <property type="protein sequence ID" value="RKP06130.1"/>
    <property type="molecule type" value="Genomic_DNA"/>
</dbReference>
<dbReference type="GO" id="GO:0015293">
    <property type="term" value="F:symporter activity"/>
    <property type="evidence" value="ECO:0007669"/>
    <property type="project" value="TreeGrafter"/>
</dbReference>
<evidence type="ECO:0000313" key="12">
    <source>
        <dbReference type="EMBL" id="RKP06130.1"/>
    </source>
</evidence>
<dbReference type="STRING" id="78915.A0A4P9XLH9"/>
<reference evidence="13" key="1">
    <citation type="journal article" date="2018" name="Nat. Microbiol.">
        <title>Leveraging single-cell genomics to expand the fungal tree of life.</title>
        <authorList>
            <person name="Ahrendt S.R."/>
            <person name="Quandt C.A."/>
            <person name="Ciobanu D."/>
            <person name="Clum A."/>
            <person name="Salamov A."/>
            <person name="Andreopoulos B."/>
            <person name="Cheng J.F."/>
            <person name="Woyke T."/>
            <person name="Pelin A."/>
            <person name="Henrissat B."/>
            <person name="Reynolds N.K."/>
            <person name="Benny G.L."/>
            <person name="Smith M.E."/>
            <person name="James T.Y."/>
            <person name="Grigoriev I.V."/>
        </authorList>
    </citation>
    <scope>NUCLEOTIDE SEQUENCE [LARGE SCALE GENOMIC DNA]</scope>
    <source>
        <strain evidence="13">RSA 1356</strain>
    </source>
</reference>
<keyword evidence="4 8" id="KW-0812">Transmembrane</keyword>
<evidence type="ECO:0000256" key="2">
    <source>
        <dbReference type="ARBA" id="ARBA00009033"/>
    </source>
</evidence>
<comment type="similarity">
    <text evidence="2">Belongs to the concentrative nucleoside transporter (CNT) (TC 2.A.41) family.</text>
</comment>
<dbReference type="PANTHER" id="PTHR10590">
    <property type="entry name" value="SODIUM/NUCLEOSIDE COTRANSPORTER"/>
    <property type="match status" value="1"/>
</dbReference>
<feature type="compositionally biased region" description="Polar residues" evidence="7">
    <location>
        <begin position="10"/>
        <end position="20"/>
    </location>
</feature>
<evidence type="ECO:0000259" key="10">
    <source>
        <dbReference type="Pfam" id="PF07662"/>
    </source>
</evidence>
<dbReference type="InterPro" id="IPR008276">
    <property type="entry name" value="C_nuclsd_transpt"/>
</dbReference>
<evidence type="ECO:0000256" key="1">
    <source>
        <dbReference type="ARBA" id="ARBA00004651"/>
    </source>
</evidence>
<feature type="region of interest" description="Disordered" evidence="7">
    <location>
        <begin position="1"/>
        <end position="33"/>
    </location>
</feature>
<feature type="transmembrane region" description="Helical" evidence="8">
    <location>
        <begin position="118"/>
        <end position="138"/>
    </location>
</feature>
<comment type="subcellular location">
    <subcellularLocation>
        <location evidence="1">Cell membrane</location>
        <topology evidence="1">Multi-pass membrane protein</topology>
    </subcellularLocation>
</comment>
<feature type="transmembrane region" description="Helical" evidence="8">
    <location>
        <begin position="420"/>
        <end position="447"/>
    </location>
</feature>
<sequence length="550" mass="59880">MPSEKRAADGNSTRSGSFTRSPADDDDEEPEGPSRLGQLYQRYRVWAHLLIWSLITAYFVSAVVLNPSNGWVALTLLYVFITGKMFFKHVSTSHITRPVGYGWRCAIERPWFRINRRVRYGIGFFVPLAVMLTTALAAPESESGTRLERLVSFFGLIIIIGGLWITSNDRKAVKWRIVLVGVSMQFILGVFILKTTAGYEIFHWISEMASSFLDFSKRGAAFVLGEETANANTFAVSVLPGVLFFASFIQIVYYLGGMQWIVKKFAWLMVRLMDTSGAESVVAAASPFVGQGESALLVKPFIKDMTRSEIHSTMCSGFATIAGSVLIAFISLGIEPQALLTACVMSTPCSLAVSKLRYPEKQQSLSKGRIIIPKDEDRESNALHAAANGAAQGVHLIMLIAGTLLAIISLLALVDALLTWFGSFVGIDGLTLIAITKYIFVPFAWIIGIPTADVLSVANLMASKMFVNEFVAYLGLSAMKKAMTMTLRGQLLATYALCGFANFASIGIQIGCIGAMAPTRKRDLARLAVSAMVSGTMSTFMTACIAGMIL</sequence>
<keyword evidence="3" id="KW-1003">Cell membrane</keyword>
<dbReference type="InterPro" id="IPR011657">
    <property type="entry name" value="CNT_C_dom"/>
</dbReference>
<keyword evidence="13" id="KW-1185">Reference proteome</keyword>
<evidence type="ECO:0000256" key="4">
    <source>
        <dbReference type="ARBA" id="ARBA00022692"/>
    </source>
</evidence>
<feature type="transmembrane region" description="Helical" evidence="8">
    <location>
        <begin position="527"/>
        <end position="549"/>
    </location>
</feature>
<organism evidence="12 13">
    <name type="scientific">Thamnocephalis sphaerospora</name>
    <dbReference type="NCBI Taxonomy" id="78915"/>
    <lineage>
        <taxon>Eukaryota</taxon>
        <taxon>Fungi</taxon>
        <taxon>Fungi incertae sedis</taxon>
        <taxon>Zoopagomycota</taxon>
        <taxon>Zoopagomycotina</taxon>
        <taxon>Zoopagomycetes</taxon>
        <taxon>Zoopagales</taxon>
        <taxon>Sigmoideomycetaceae</taxon>
        <taxon>Thamnocephalis</taxon>
    </lineage>
</organism>
<evidence type="ECO:0000256" key="6">
    <source>
        <dbReference type="ARBA" id="ARBA00023136"/>
    </source>
</evidence>
<dbReference type="GO" id="GO:0005337">
    <property type="term" value="F:nucleoside transmembrane transporter activity"/>
    <property type="evidence" value="ECO:0007669"/>
    <property type="project" value="InterPro"/>
</dbReference>
<dbReference type="InterPro" id="IPR011642">
    <property type="entry name" value="Gate_dom"/>
</dbReference>
<dbReference type="GO" id="GO:0005886">
    <property type="term" value="C:plasma membrane"/>
    <property type="evidence" value="ECO:0007669"/>
    <property type="project" value="UniProtKB-SubCell"/>
</dbReference>
<evidence type="ECO:0000259" key="9">
    <source>
        <dbReference type="Pfam" id="PF01773"/>
    </source>
</evidence>
<evidence type="ECO:0000313" key="13">
    <source>
        <dbReference type="Proteomes" id="UP000271241"/>
    </source>
</evidence>
<feature type="domain" description="Nucleoside transporter/FeoB GTPase Gate" evidence="11">
    <location>
        <begin position="236"/>
        <end position="332"/>
    </location>
</feature>
<dbReference type="InterPro" id="IPR002668">
    <property type="entry name" value="CNT_N_dom"/>
</dbReference>
<dbReference type="PANTHER" id="PTHR10590:SF4">
    <property type="entry name" value="SOLUTE CARRIER FAMILY 28 MEMBER 3"/>
    <property type="match status" value="1"/>
</dbReference>
<dbReference type="Pfam" id="PF01773">
    <property type="entry name" value="Nucleos_tra2_N"/>
    <property type="match status" value="1"/>
</dbReference>
<evidence type="ECO:0000256" key="7">
    <source>
        <dbReference type="SAM" id="MobiDB-lite"/>
    </source>
</evidence>